<organism evidence="2">
    <name type="scientific">Lutzomyia longipalpis</name>
    <name type="common">Sand fly</name>
    <dbReference type="NCBI Taxonomy" id="7200"/>
    <lineage>
        <taxon>Eukaryota</taxon>
        <taxon>Metazoa</taxon>
        <taxon>Ecdysozoa</taxon>
        <taxon>Arthropoda</taxon>
        <taxon>Hexapoda</taxon>
        <taxon>Insecta</taxon>
        <taxon>Pterygota</taxon>
        <taxon>Neoptera</taxon>
        <taxon>Endopterygota</taxon>
        <taxon>Diptera</taxon>
        <taxon>Nematocera</taxon>
        <taxon>Psychodoidea</taxon>
        <taxon>Psychodidae</taxon>
        <taxon>Lutzomyia</taxon>
        <taxon>Lutzomyia</taxon>
    </lineage>
</organism>
<name>A0A7G3B1K5_LUTLO</name>
<evidence type="ECO:0000256" key="1">
    <source>
        <dbReference type="SAM" id="MobiDB-lite"/>
    </source>
</evidence>
<sequence>MASCPSTCSSSNSRVVESNVIHLPETPPTQIVSPIGEKQHDCTCSPMSLLHTTECDSESHICSKRSRPPVTKCGSVGCVARPQSSSVCPMTTGESPNSKDPVRMQLRVVPTRSCVPRPSETTRIPPKWGSMAAWAPKTLRSASNRTRRPSLPPPDTIPPSLRAQREKIEPSWTRLINLAIVLVPLPQTMTFPFESPVTVSPLAVKVIHVTYLGLSRPSNTPMRLYSAPP</sequence>
<feature type="region of interest" description="Disordered" evidence="1">
    <location>
        <begin position="139"/>
        <end position="161"/>
    </location>
</feature>
<dbReference type="AlphaFoldDB" id="A0A7G3B1K5"/>
<proteinExistence type="predicted"/>
<dbReference type="EMBL" id="GITU01011209">
    <property type="protein sequence ID" value="MBC1179912.1"/>
    <property type="molecule type" value="Transcribed_RNA"/>
</dbReference>
<reference evidence="2" key="1">
    <citation type="journal article" date="2020" name="BMC">
        <title>Leishmania infection induces a limited differential gene expression in the sand fly midgut.</title>
        <authorList>
            <person name="Coutinho-Abreu I.V."/>
            <person name="Serafim T.D."/>
            <person name="Meneses C."/>
            <person name="Kamhawi S."/>
            <person name="Oliveira F."/>
            <person name="Valenzuela J.G."/>
        </authorList>
    </citation>
    <scope>NUCLEOTIDE SEQUENCE</scope>
    <source>
        <strain evidence="2">Jacobina</strain>
        <tissue evidence="2">Midgut</tissue>
    </source>
</reference>
<evidence type="ECO:0000313" key="2">
    <source>
        <dbReference type="EMBL" id="MBC1179912.1"/>
    </source>
</evidence>
<accession>A0A7G3B1K5</accession>
<protein>
    <submittedName>
        <fullName evidence="2">Uncharacterized protein</fullName>
    </submittedName>
</protein>